<feature type="transmembrane region" description="Helical" evidence="6">
    <location>
        <begin position="190"/>
        <end position="208"/>
    </location>
</feature>
<dbReference type="EMBL" id="UFQS01001036">
    <property type="protein sequence ID" value="SSX08663.1"/>
    <property type="molecule type" value="Genomic_DNA"/>
</dbReference>
<evidence type="ECO:0000256" key="2">
    <source>
        <dbReference type="ARBA" id="ARBA00022692"/>
    </source>
</evidence>
<evidence type="ECO:0000256" key="3">
    <source>
        <dbReference type="ARBA" id="ARBA00022989"/>
    </source>
</evidence>
<comment type="subcellular location">
    <subcellularLocation>
        <location evidence="1">Membrane</location>
        <topology evidence="1">Multi-pass membrane protein</topology>
    </subcellularLocation>
</comment>
<evidence type="ECO:0000256" key="5">
    <source>
        <dbReference type="SAM" id="MobiDB-lite"/>
    </source>
</evidence>
<reference evidence="8" key="2">
    <citation type="submission" date="2018-07" db="EMBL/GenBank/DDBJ databases">
        <authorList>
            <person name="Quirk P.G."/>
            <person name="Krulwich T.A."/>
        </authorList>
    </citation>
    <scope>NUCLEOTIDE SEQUENCE</scope>
</reference>
<dbReference type="EMBL" id="UFQT01001036">
    <property type="protein sequence ID" value="SSX28578.1"/>
    <property type="molecule type" value="Genomic_DNA"/>
</dbReference>
<proteinExistence type="predicted"/>
<evidence type="ECO:0000256" key="6">
    <source>
        <dbReference type="SAM" id="Phobius"/>
    </source>
</evidence>
<gene>
    <name evidence="7" type="primary">CSON000259</name>
</gene>
<reference evidence="7" key="1">
    <citation type="submission" date="2018-04" db="EMBL/GenBank/DDBJ databases">
        <authorList>
            <person name="Go L.Y."/>
            <person name="Mitchell J.A."/>
        </authorList>
    </citation>
    <scope>NUCLEOTIDE SEQUENCE</scope>
    <source>
        <tissue evidence="7">Whole organism</tissue>
    </source>
</reference>
<keyword evidence="3 6" id="KW-1133">Transmembrane helix</keyword>
<feature type="region of interest" description="Disordered" evidence="5">
    <location>
        <begin position="379"/>
        <end position="432"/>
    </location>
</feature>
<accession>A0A336KYG5</accession>
<dbReference type="OMA" id="IIKPIMA"/>
<feature type="transmembrane region" description="Helical" evidence="6">
    <location>
        <begin position="305"/>
        <end position="325"/>
    </location>
</feature>
<organism evidence="7">
    <name type="scientific">Culicoides sonorensis</name>
    <name type="common">Biting midge</name>
    <dbReference type="NCBI Taxonomy" id="179676"/>
    <lineage>
        <taxon>Eukaryota</taxon>
        <taxon>Metazoa</taxon>
        <taxon>Ecdysozoa</taxon>
        <taxon>Arthropoda</taxon>
        <taxon>Hexapoda</taxon>
        <taxon>Insecta</taxon>
        <taxon>Pterygota</taxon>
        <taxon>Neoptera</taxon>
        <taxon>Endopterygota</taxon>
        <taxon>Diptera</taxon>
        <taxon>Nematocera</taxon>
        <taxon>Chironomoidea</taxon>
        <taxon>Ceratopogonidae</taxon>
        <taxon>Ceratopogoninae</taxon>
        <taxon>Culicoides</taxon>
        <taxon>Monoculicoides</taxon>
    </lineage>
</organism>
<protein>
    <submittedName>
        <fullName evidence="7">CSON000259 protein</fullName>
    </submittedName>
</protein>
<dbReference type="PANTHER" id="PTHR23423">
    <property type="entry name" value="ORGANIC SOLUTE TRANSPORTER-RELATED"/>
    <property type="match status" value="1"/>
</dbReference>
<evidence type="ECO:0000256" key="4">
    <source>
        <dbReference type="ARBA" id="ARBA00023136"/>
    </source>
</evidence>
<evidence type="ECO:0000313" key="8">
    <source>
        <dbReference type="EMBL" id="SSX28578.1"/>
    </source>
</evidence>
<sequence length="461" mass="51683">MVDPTLNISTATTSLPTIPSNIVVKMTDDHPSSGHLVDPLTLSHVGDGIFLQSKTAQIMAGSFVWIALFITCQQIYQHLRWYTNPTEQRWIVRILFIVPIYATYSWISLLFFNSQNVYIYFFTVRDCYEAFVIYNFLSLCYEYLGGEGNIMSEIRGKPIKSSCLYGTCCLSGKTYTIGFLRFCKQATLQFCLVKPLMAFIIIFLQAFGHYHDGDWDISGGYIYTTIIYNFSVSLALYGLYLFYFATRDLLTPFEPVLKFCTIKSVIFLSFWQGVGLAILEKANLISSIVSPDGQHTDAGTVSAGYQNFLICIEMLFAAIALRYAFPYQVYAQCGMTDAQGRSVTMQSISSSLKETMNPKDIMTDAIHNFHPQYQQYTQYSSGGKGARGIRISSYDPEDPHHNSTGTTGTGTAGNAQAHQGYIAPPTLGSQRKFMPGAQKVSTISQNYNEKTMLLSSDDEYQ</sequence>
<dbReference type="SMART" id="SM01417">
    <property type="entry name" value="Solute_trans_a"/>
    <property type="match status" value="1"/>
</dbReference>
<keyword evidence="2 6" id="KW-0812">Transmembrane</keyword>
<keyword evidence="4 6" id="KW-0472">Membrane</keyword>
<feature type="transmembrane region" description="Helical" evidence="6">
    <location>
        <begin position="58"/>
        <end position="78"/>
    </location>
</feature>
<feature type="transmembrane region" description="Helical" evidence="6">
    <location>
        <begin position="90"/>
        <end position="112"/>
    </location>
</feature>
<name>A0A336KYG5_CULSO</name>
<evidence type="ECO:0000313" key="7">
    <source>
        <dbReference type="EMBL" id="SSX08663.1"/>
    </source>
</evidence>
<dbReference type="AlphaFoldDB" id="A0A336KYG5"/>
<dbReference type="GO" id="GO:0016020">
    <property type="term" value="C:membrane"/>
    <property type="evidence" value="ECO:0007669"/>
    <property type="project" value="UniProtKB-SubCell"/>
</dbReference>
<dbReference type="InterPro" id="IPR005178">
    <property type="entry name" value="Ostalpha/TMEM184C"/>
</dbReference>
<dbReference type="VEuPathDB" id="VectorBase:CSON000259"/>
<feature type="transmembrane region" description="Helical" evidence="6">
    <location>
        <begin position="220"/>
        <end position="244"/>
    </location>
</feature>
<dbReference type="Pfam" id="PF03619">
    <property type="entry name" value="Solute_trans_a"/>
    <property type="match status" value="1"/>
</dbReference>
<feature type="transmembrane region" description="Helical" evidence="6">
    <location>
        <begin position="256"/>
        <end position="279"/>
    </location>
</feature>
<evidence type="ECO:0000256" key="1">
    <source>
        <dbReference type="ARBA" id="ARBA00004141"/>
    </source>
</evidence>